<comment type="caution">
    <text evidence="2">The sequence shown here is derived from an EMBL/GenBank/DDBJ whole genome shotgun (WGS) entry which is preliminary data.</text>
</comment>
<feature type="transmembrane region" description="Helical" evidence="1">
    <location>
        <begin position="408"/>
        <end position="427"/>
    </location>
</feature>
<feature type="transmembrane region" description="Helical" evidence="1">
    <location>
        <begin position="184"/>
        <end position="201"/>
    </location>
</feature>
<feature type="transmembrane region" description="Helical" evidence="1">
    <location>
        <begin position="108"/>
        <end position="125"/>
    </location>
</feature>
<evidence type="ECO:0000256" key="1">
    <source>
        <dbReference type="SAM" id="Phobius"/>
    </source>
</evidence>
<dbReference type="Proteomes" id="UP000050501">
    <property type="component" value="Unassembled WGS sequence"/>
</dbReference>
<keyword evidence="1" id="KW-1133">Transmembrane helix</keyword>
<sequence length="710" mass="77339">MIGMCAASLFIGADGFAYPFQGNYSDLTISHHPNFMWIRESLARWGVVPLWSPLILSGYPFSANPLSSLFYPPAWLLWVLPLPFGYHLVSGLHLLLGGWGTARLVRRTTANPIAAWVGACLFVLMPKVAAHIGAGHLTLVWAVCWTPWLMEWVEQARGQARFHWQPNLMVGMGLGLAALADVRWAAYCGLYMAVMYGWSALQGITSSRKAGGKAVLDAAWVLAKGASVQVGLAAAAAAAVLLPLGEYSRLSTRAAMSGADRLAFSLEPGRLLNLVVPNFGGYAEWIFYPGIMAVFLAWVGVFSQSNQRQKWIWAAVYVFALMFSLGDRLPLARVLGELPGLNLLRVPARALFFADLAVIVLAAIGLSGLLMEPPHKSRWLNLTLAAWGGTLGVFGLGMAAAVRPVPAAFVWAGVLGIVCALLIFLRLYGKIRPLPWLGIVFLVILGDLLLNQRSLMRYRTEIEVAREGAAAAQYLAAKPGIFRIYSPSYSIPQHSAAAYRLELADGVDPLQWDAYAEFFDSASGVPRSRYGVTLPPFAEGEPAAANRFYTPNAERLGRLNVRYVAAEYPLDAEGLILDRVIGTTWIYENTLACPRAWVESAESPDCTAGSKAVRWVRREPNQIWLEVQGPGLLVISEMDYPGWQVIVDGAAAEEKTAEGVFRSVKLTSGTHTVQWVYRPTWVYAGGVISILSLAGAVFGLMVTRKEPGNG</sequence>
<feature type="transmembrane region" description="Helical" evidence="1">
    <location>
        <begin position="382"/>
        <end position="402"/>
    </location>
</feature>
<gene>
    <name evidence="2" type="ORF">ADN01_06435</name>
</gene>
<dbReference type="STRING" id="229921.ADN01_06435"/>
<name>A0A0P6XN49_9CHLR</name>
<feature type="transmembrane region" description="Helical" evidence="1">
    <location>
        <begin position="285"/>
        <end position="304"/>
    </location>
</feature>
<evidence type="ECO:0000313" key="2">
    <source>
        <dbReference type="EMBL" id="KPL85009.1"/>
    </source>
</evidence>
<dbReference type="AlphaFoldDB" id="A0A0P6XN49"/>
<keyword evidence="1" id="KW-0472">Membrane</keyword>
<feature type="transmembrane region" description="Helical" evidence="1">
    <location>
        <begin position="681"/>
        <end position="702"/>
    </location>
</feature>
<reference evidence="2 3" key="1">
    <citation type="submission" date="2015-07" db="EMBL/GenBank/DDBJ databases">
        <title>Genome sequence of Levilinea saccharolytica DSM 16555.</title>
        <authorList>
            <person name="Hemp J."/>
            <person name="Ward L.M."/>
            <person name="Pace L.A."/>
            <person name="Fischer W.W."/>
        </authorList>
    </citation>
    <scope>NUCLEOTIDE SEQUENCE [LARGE SCALE GENOMIC DNA]</scope>
    <source>
        <strain evidence="2 3">KIBI-1</strain>
    </source>
</reference>
<evidence type="ECO:0008006" key="4">
    <source>
        <dbReference type="Google" id="ProtNLM"/>
    </source>
</evidence>
<organism evidence="2 3">
    <name type="scientific">Levilinea saccharolytica</name>
    <dbReference type="NCBI Taxonomy" id="229921"/>
    <lineage>
        <taxon>Bacteria</taxon>
        <taxon>Bacillati</taxon>
        <taxon>Chloroflexota</taxon>
        <taxon>Anaerolineae</taxon>
        <taxon>Anaerolineales</taxon>
        <taxon>Anaerolineaceae</taxon>
        <taxon>Levilinea</taxon>
    </lineage>
</organism>
<dbReference type="InterPro" id="IPR018580">
    <property type="entry name" value="Uncharacterised_YfhO"/>
</dbReference>
<feature type="transmembrane region" description="Helical" evidence="1">
    <location>
        <begin position="434"/>
        <end position="450"/>
    </location>
</feature>
<protein>
    <recommendedName>
        <fullName evidence="4">Bacterial membrane protein YfhO</fullName>
    </recommendedName>
</protein>
<evidence type="ECO:0000313" key="3">
    <source>
        <dbReference type="Proteomes" id="UP000050501"/>
    </source>
</evidence>
<dbReference type="PANTHER" id="PTHR38454">
    <property type="entry name" value="INTEGRAL MEMBRANE PROTEIN-RELATED"/>
    <property type="match status" value="1"/>
</dbReference>
<feature type="transmembrane region" description="Helical" evidence="1">
    <location>
        <begin position="221"/>
        <end position="242"/>
    </location>
</feature>
<feature type="transmembrane region" description="Helical" evidence="1">
    <location>
        <begin position="351"/>
        <end position="370"/>
    </location>
</feature>
<dbReference type="EMBL" id="LGCM01000027">
    <property type="protein sequence ID" value="KPL85009.1"/>
    <property type="molecule type" value="Genomic_DNA"/>
</dbReference>
<feature type="transmembrane region" description="Helical" evidence="1">
    <location>
        <begin position="75"/>
        <end position="96"/>
    </location>
</feature>
<keyword evidence="3" id="KW-1185">Reference proteome</keyword>
<proteinExistence type="predicted"/>
<accession>A0A0P6XN49</accession>
<feature type="transmembrane region" description="Helical" evidence="1">
    <location>
        <begin position="311"/>
        <end position="331"/>
    </location>
</feature>
<dbReference type="PANTHER" id="PTHR38454:SF1">
    <property type="entry name" value="INTEGRAL MEMBRANE PROTEIN"/>
    <property type="match status" value="1"/>
</dbReference>
<keyword evidence="1" id="KW-0812">Transmembrane</keyword>